<evidence type="ECO:0000313" key="3">
    <source>
        <dbReference type="EnsemblMetazoa" id="HelroP195159"/>
    </source>
</evidence>
<reference evidence="2 4" key="2">
    <citation type="journal article" date="2013" name="Nature">
        <title>Insights into bilaterian evolution from three spiralian genomes.</title>
        <authorList>
            <person name="Simakov O."/>
            <person name="Marletaz F."/>
            <person name="Cho S.J."/>
            <person name="Edsinger-Gonzales E."/>
            <person name="Havlak P."/>
            <person name="Hellsten U."/>
            <person name="Kuo D.H."/>
            <person name="Larsson T."/>
            <person name="Lv J."/>
            <person name="Arendt D."/>
            <person name="Savage R."/>
            <person name="Osoegawa K."/>
            <person name="de Jong P."/>
            <person name="Grimwood J."/>
            <person name="Chapman J.A."/>
            <person name="Shapiro H."/>
            <person name="Aerts A."/>
            <person name="Otillar R.P."/>
            <person name="Terry A.Y."/>
            <person name="Boore J.L."/>
            <person name="Grigoriev I.V."/>
            <person name="Lindberg D.R."/>
            <person name="Seaver E.C."/>
            <person name="Weisblat D.A."/>
            <person name="Putnam N.H."/>
            <person name="Rokhsar D.S."/>
        </authorList>
    </citation>
    <scope>NUCLEOTIDE SEQUENCE</scope>
</reference>
<dbReference type="EnsemblMetazoa" id="HelroT195159">
    <property type="protein sequence ID" value="HelroP195159"/>
    <property type="gene ID" value="HelroG195159"/>
</dbReference>
<dbReference type="KEGG" id="hro:HELRODRAFT_195159"/>
<feature type="domain" description="Hyaluronan/mRNA-binding protein" evidence="1">
    <location>
        <begin position="1"/>
        <end position="25"/>
    </location>
</feature>
<dbReference type="InParanoid" id="T1FWT8"/>
<proteinExistence type="predicted"/>
<protein>
    <recommendedName>
        <fullName evidence="1">Hyaluronan/mRNA-binding protein domain-containing protein</fullName>
    </recommendedName>
</protein>
<evidence type="ECO:0000259" key="1">
    <source>
        <dbReference type="Pfam" id="PF04774"/>
    </source>
</evidence>
<evidence type="ECO:0000313" key="4">
    <source>
        <dbReference type="Proteomes" id="UP000015101"/>
    </source>
</evidence>
<dbReference type="EMBL" id="AMQM01012002">
    <property type="status" value="NOT_ANNOTATED_CDS"/>
    <property type="molecule type" value="Genomic_DNA"/>
</dbReference>
<dbReference type="InterPro" id="IPR039764">
    <property type="entry name" value="HABP4/SERBP1-like"/>
</dbReference>
<gene>
    <name evidence="3" type="primary">20213283</name>
    <name evidence="2" type="ORF">HELRODRAFT_195159</name>
</gene>
<dbReference type="GO" id="GO:0003723">
    <property type="term" value="F:RNA binding"/>
    <property type="evidence" value="ECO:0007669"/>
    <property type="project" value="InterPro"/>
</dbReference>
<dbReference type="HOGENOM" id="CLU_2564945_0_0_1"/>
<reference evidence="3" key="3">
    <citation type="submission" date="2015-06" db="UniProtKB">
        <authorList>
            <consortium name="EnsemblMetazoa"/>
        </authorList>
    </citation>
    <scope>IDENTIFICATION</scope>
</reference>
<evidence type="ECO:0000313" key="2">
    <source>
        <dbReference type="EMBL" id="ESN99489.1"/>
    </source>
</evidence>
<dbReference type="Pfam" id="PF04774">
    <property type="entry name" value="HABP4_PAI-RBP1"/>
    <property type="match status" value="1"/>
</dbReference>
<keyword evidence="4" id="KW-1185">Reference proteome</keyword>
<organism evidence="3 4">
    <name type="scientific">Helobdella robusta</name>
    <name type="common">Californian leech</name>
    <dbReference type="NCBI Taxonomy" id="6412"/>
    <lineage>
        <taxon>Eukaryota</taxon>
        <taxon>Metazoa</taxon>
        <taxon>Spiralia</taxon>
        <taxon>Lophotrochozoa</taxon>
        <taxon>Annelida</taxon>
        <taxon>Clitellata</taxon>
        <taxon>Hirudinea</taxon>
        <taxon>Rhynchobdellida</taxon>
        <taxon>Glossiphoniidae</taxon>
        <taxon>Helobdella</taxon>
    </lineage>
</organism>
<dbReference type="CTD" id="20213283"/>
<accession>T1FWT8</accession>
<dbReference type="GeneID" id="20213283"/>
<dbReference type="PANTHER" id="PTHR12299">
    <property type="entry name" value="HYALURONIC ACID-BINDING PROTEIN 4"/>
    <property type="match status" value="1"/>
</dbReference>
<dbReference type="OrthoDB" id="6022699at2759"/>
<reference evidence="4" key="1">
    <citation type="submission" date="2012-12" db="EMBL/GenBank/DDBJ databases">
        <authorList>
            <person name="Hellsten U."/>
            <person name="Grimwood J."/>
            <person name="Chapman J.A."/>
            <person name="Shapiro H."/>
            <person name="Aerts A."/>
            <person name="Otillar R.P."/>
            <person name="Terry A.Y."/>
            <person name="Boore J.L."/>
            <person name="Simakov O."/>
            <person name="Marletaz F."/>
            <person name="Cho S.-J."/>
            <person name="Edsinger-Gonzales E."/>
            <person name="Havlak P."/>
            <person name="Kuo D.-H."/>
            <person name="Larsson T."/>
            <person name="Lv J."/>
            <person name="Arendt D."/>
            <person name="Savage R."/>
            <person name="Osoegawa K."/>
            <person name="de Jong P."/>
            <person name="Lindberg D.R."/>
            <person name="Seaver E.C."/>
            <person name="Weisblat D.A."/>
            <person name="Putnam N.H."/>
            <person name="Grigoriev I.V."/>
            <person name="Rokhsar D.S."/>
        </authorList>
    </citation>
    <scope>NUCLEOTIDE SEQUENCE</scope>
</reference>
<dbReference type="AlphaFoldDB" id="T1FWT8"/>
<dbReference type="STRING" id="6412.T1FWT8"/>
<dbReference type="RefSeq" id="XP_009022412.1">
    <property type="nucleotide sequence ID" value="XM_009024164.1"/>
</dbReference>
<name>T1FWT8_HELRO</name>
<dbReference type="Proteomes" id="UP000015101">
    <property type="component" value="Unassembled WGS sequence"/>
</dbReference>
<sequence>MTLDEYKASLESKRVKTEFNIRKPNDGCVDEKWRKMYVLKSKEDDKNEEEEEEEQEYTPAIFVSGNRRGSPQQAQDIVPIEI</sequence>
<dbReference type="PANTHER" id="PTHR12299:SF17">
    <property type="entry name" value="AT19571P-RELATED"/>
    <property type="match status" value="1"/>
</dbReference>
<dbReference type="EMBL" id="KB097115">
    <property type="protein sequence ID" value="ESN99489.1"/>
    <property type="molecule type" value="Genomic_DNA"/>
</dbReference>
<dbReference type="InterPro" id="IPR006861">
    <property type="entry name" value="HABP4_PAIRBP1-bd"/>
</dbReference>